<feature type="region of interest" description="Disordered" evidence="1">
    <location>
        <begin position="456"/>
        <end position="475"/>
    </location>
</feature>
<dbReference type="InterPro" id="IPR038727">
    <property type="entry name" value="NadR/Ttd14_AAA_dom"/>
</dbReference>
<dbReference type="EMBL" id="CAJPEV010001140">
    <property type="protein sequence ID" value="CAG0890965.1"/>
    <property type="molecule type" value="Genomic_DNA"/>
</dbReference>
<dbReference type="Proteomes" id="UP000677054">
    <property type="component" value="Unassembled WGS sequence"/>
</dbReference>
<dbReference type="AlphaFoldDB" id="A0A7R8XB73"/>
<organism evidence="3">
    <name type="scientific">Darwinula stevensoni</name>
    <dbReference type="NCBI Taxonomy" id="69355"/>
    <lineage>
        <taxon>Eukaryota</taxon>
        <taxon>Metazoa</taxon>
        <taxon>Ecdysozoa</taxon>
        <taxon>Arthropoda</taxon>
        <taxon>Crustacea</taxon>
        <taxon>Oligostraca</taxon>
        <taxon>Ostracoda</taxon>
        <taxon>Podocopa</taxon>
        <taxon>Podocopida</taxon>
        <taxon>Darwinulocopina</taxon>
        <taxon>Darwinuloidea</taxon>
        <taxon>Darwinulidae</taxon>
        <taxon>Darwinula</taxon>
    </lineage>
</organism>
<reference evidence="3" key="1">
    <citation type="submission" date="2020-11" db="EMBL/GenBank/DDBJ databases">
        <authorList>
            <person name="Tran Van P."/>
        </authorList>
    </citation>
    <scope>NUCLEOTIDE SEQUENCE</scope>
</reference>
<dbReference type="SUPFAM" id="SSF55154">
    <property type="entry name" value="CYTH-like phosphatases"/>
    <property type="match status" value="1"/>
</dbReference>
<keyword evidence="4" id="KW-1185">Reference proteome</keyword>
<dbReference type="GO" id="GO:0045494">
    <property type="term" value="P:photoreceptor cell maintenance"/>
    <property type="evidence" value="ECO:0007669"/>
    <property type="project" value="TreeGrafter"/>
</dbReference>
<evidence type="ECO:0000259" key="2">
    <source>
        <dbReference type="Pfam" id="PF13521"/>
    </source>
</evidence>
<dbReference type="GO" id="GO:0005525">
    <property type="term" value="F:GTP binding"/>
    <property type="evidence" value="ECO:0007669"/>
    <property type="project" value="TreeGrafter"/>
</dbReference>
<dbReference type="PANTHER" id="PTHR34932:SF1">
    <property type="entry name" value="TRPL TRANSLOCATION DEFECT PROTEIN 14"/>
    <property type="match status" value="1"/>
</dbReference>
<protein>
    <recommendedName>
        <fullName evidence="2">NadR/Ttd14 AAA domain-containing protein</fullName>
    </recommendedName>
</protein>
<dbReference type="PANTHER" id="PTHR34932">
    <property type="entry name" value="TRPL TRANSLOCATION DEFECT PROTEIN 14"/>
    <property type="match status" value="1"/>
</dbReference>
<dbReference type="OrthoDB" id="6375174at2759"/>
<dbReference type="FunFam" id="2.40.320.10:FF:000003">
    <property type="entry name" value="Uncharacterized protein, isoform C"/>
    <property type="match status" value="1"/>
</dbReference>
<dbReference type="GO" id="GO:0070300">
    <property type="term" value="F:phosphatidic acid binding"/>
    <property type="evidence" value="ECO:0007669"/>
    <property type="project" value="TreeGrafter"/>
</dbReference>
<gene>
    <name evidence="3" type="ORF">DSTB1V02_LOCUS6313</name>
</gene>
<dbReference type="InterPro" id="IPR033469">
    <property type="entry name" value="CYTH-like_dom_sf"/>
</dbReference>
<dbReference type="Gene3D" id="2.40.320.10">
    <property type="entry name" value="Hypothetical Protein Pfu-838710-001"/>
    <property type="match status" value="1"/>
</dbReference>
<evidence type="ECO:0000313" key="4">
    <source>
        <dbReference type="Proteomes" id="UP000677054"/>
    </source>
</evidence>
<dbReference type="GO" id="GO:0035091">
    <property type="term" value="F:phosphatidylinositol binding"/>
    <property type="evidence" value="ECO:0007669"/>
    <property type="project" value="TreeGrafter"/>
</dbReference>
<feature type="domain" description="NadR/Ttd14 AAA" evidence="2">
    <location>
        <begin position="22"/>
        <end position="221"/>
    </location>
</feature>
<proteinExistence type="predicted"/>
<evidence type="ECO:0000256" key="1">
    <source>
        <dbReference type="SAM" id="MobiDB-lite"/>
    </source>
</evidence>
<accession>A0A7R8XB73</accession>
<name>A0A7R8XB73_9CRUS</name>
<dbReference type="EMBL" id="LR900657">
    <property type="protein sequence ID" value="CAD7246463.1"/>
    <property type="molecule type" value="Genomic_DNA"/>
</dbReference>
<dbReference type="Pfam" id="PF13521">
    <property type="entry name" value="AAA_28"/>
    <property type="match status" value="1"/>
</dbReference>
<evidence type="ECO:0000313" key="3">
    <source>
        <dbReference type="EMBL" id="CAD7246463.1"/>
    </source>
</evidence>
<sequence length="475" mass="54905">MEKTQERKGEKPPGGISKHIYKIVLTGGPCGGKTTGQLRLSTFFENLGWKVFRVPETASILLSGGVKFSELTEDEGDCLVSSLSVYIYFLLSRSFLFQESLLKTMMQIEQSYFSLAESNSHNCLIICDRGAMDASAFISLEKWEKIMQRNRLNAVDLRDSRYNHIVHMVSAAYGAEQFYSIEDHSCRSEDLELARKMDNLAAKAWIGHPYFDVIDNCTDFESKMKRMIQTVCQRIGIDTSDRLAKNAKKRKFLVKAPLSPLEAFPPFQDFDVVHDYLSSAREQQQARLRKRGQKGHWNYTHTMRKPEMAGQVVEVRTQITHRDYLNLLTQRSPYHVSVYKRRRCFLWKNLYFQLDIYQEPCHPRCKKLMLLETYTQLDGEMLKEALPPFLDIEKEVTGDPHYSMYNLSLKEDWTNNSRYCKKLPDGIRITNGSLLKSQESDESVIITPSEAVKIKMTKQKDKREIPGIKTSGQHK</sequence>
<dbReference type="InterPro" id="IPR053227">
    <property type="entry name" value="TRPL-trafficking_regulator"/>
</dbReference>